<reference evidence="2 3" key="1">
    <citation type="submission" date="2017-01" db="EMBL/GenBank/DDBJ databases">
        <title>Whole-Genome Shotgun Sequencing of Two beta-Proteobacterial Species in Search of the Bulgecin Biosynthetic Cluster.</title>
        <authorList>
            <person name="Horsman M.E."/>
            <person name="Marous D.R."/>
            <person name="Li R."/>
            <person name="Oliver R.A."/>
            <person name="Byun B."/>
            <person name="Emrich S.J."/>
            <person name="Boggess B."/>
            <person name="Townsend C.A."/>
            <person name="Mobashery S."/>
        </authorList>
    </citation>
    <scope>NUCLEOTIDE SEQUENCE [LARGE SCALE GENOMIC DNA]</scope>
    <source>
        <strain evidence="2 3">ATCC 31433</strain>
    </source>
</reference>
<organism evidence="2 3">
    <name type="scientific">Burkholderia ubonensis subsp. mesacidophila</name>
    <dbReference type="NCBI Taxonomy" id="265293"/>
    <lineage>
        <taxon>Bacteria</taxon>
        <taxon>Pseudomonadati</taxon>
        <taxon>Pseudomonadota</taxon>
        <taxon>Betaproteobacteria</taxon>
        <taxon>Burkholderiales</taxon>
        <taxon>Burkholderiaceae</taxon>
        <taxon>Burkholderia</taxon>
        <taxon>Burkholderia cepacia complex</taxon>
    </lineage>
</organism>
<dbReference type="AlphaFoldDB" id="A0A2A4FNG6"/>
<feature type="region of interest" description="Disordered" evidence="1">
    <location>
        <begin position="36"/>
        <end position="67"/>
    </location>
</feature>
<dbReference type="Proteomes" id="UP000217994">
    <property type="component" value="Unassembled WGS sequence"/>
</dbReference>
<sequence>MRLRHARMILDELMGLGIVVERGENGLLALAASIPDERIDGGNGNRPPPGNDAGAGDGDGDDGGSGLGQVLAHPILFAYSDEDFDQALDNALERFE</sequence>
<accession>A0A2A4FNG6</accession>
<protein>
    <submittedName>
        <fullName evidence="2">Uncharacterized protein</fullName>
    </submittedName>
</protein>
<gene>
    <name evidence="2" type="ORF">BZL54_03045</name>
</gene>
<name>A0A2A4FNG6_9BURK</name>
<feature type="compositionally biased region" description="Gly residues" evidence="1">
    <location>
        <begin position="53"/>
        <end position="67"/>
    </location>
</feature>
<evidence type="ECO:0000313" key="3">
    <source>
        <dbReference type="Proteomes" id="UP000217994"/>
    </source>
</evidence>
<comment type="caution">
    <text evidence="2">The sequence shown here is derived from an EMBL/GenBank/DDBJ whole genome shotgun (WGS) entry which is preliminary data.</text>
</comment>
<proteinExistence type="predicted"/>
<evidence type="ECO:0000313" key="2">
    <source>
        <dbReference type="EMBL" id="PCE33899.1"/>
    </source>
</evidence>
<evidence type="ECO:0000256" key="1">
    <source>
        <dbReference type="SAM" id="MobiDB-lite"/>
    </source>
</evidence>
<dbReference type="EMBL" id="MTZU01000009">
    <property type="protein sequence ID" value="PCE33899.1"/>
    <property type="molecule type" value="Genomic_DNA"/>
</dbReference>